<evidence type="ECO:0000313" key="4">
    <source>
        <dbReference type="EMBL" id="CAH1160241.1"/>
    </source>
</evidence>
<feature type="domain" description="BTB" evidence="3">
    <location>
        <begin position="587"/>
        <end position="656"/>
    </location>
</feature>
<dbReference type="SUPFAM" id="SSF54695">
    <property type="entry name" value="POZ domain"/>
    <property type="match status" value="2"/>
</dbReference>
<dbReference type="InterPro" id="IPR011333">
    <property type="entry name" value="SKP1/BTB/POZ_sf"/>
</dbReference>
<dbReference type="PROSITE" id="PS50097">
    <property type="entry name" value="BTB"/>
    <property type="match status" value="2"/>
</dbReference>
<dbReference type="EMBL" id="OU896709">
    <property type="protein sequence ID" value="CAH1160241.1"/>
    <property type="molecule type" value="Genomic_DNA"/>
</dbReference>
<dbReference type="CDD" id="cd18308">
    <property type="entry name" value="BTB1_POZ_LZTR1"/>
    <property type="match status" value="1"/>
</dbReference>
<sequence>MTGPTPSDGSALTLEIGPIETVHRWKRMPECDEFVGARRSKHTVVAYKDAIYVFGGDNGKSMLNDLLIFDVKEKSWGRAIAHGSPPAPRYHHSAVVHNTSMYVFGGYTGDIHSNSNLTNKNDLFEYKFHSGQWLEWRFMGKTPVPRSAHGAAIFDDKLWIFAGYDGNARLNDMWTISLTGDVRSWEQVEQNGESPPTCCNFPVAVARDCMFVFSGQSGAKITNSLFQFRFRDKTWTRISTEHILRAAPSPPARRYGHAMVAFDRHLFVFGGAADSTVSNDLHCFDLDARRWAVVPPDPESVVPSGRLFHAAAVAGDAMFVFGGTVDNNVRSGEMYRFQFSSYPKCTLHDDFGKLLESRQFCDVQFMVGSEGEKITAHLALVAARSAHLRSKIRQAKENRDKHLERLFGTVNVPFTDIPLLEVKLPDAEPEAFEMVLNYIYTDCIDPTKKIQNEDEDPLSNRIVLRMMDVYRLAVEFKMARLEHLCVQYLNATICLKNVLVALHNANHLRLDFIKEHCLRFIVKEGNYNQIVMSAEFEALDRSLMVEIIRRKQMPQYKANSECQFDTTGCSLEQDMAMFLRVTGKEFCDIELNLDGTLIPAHKTILAARCSYFEAMFRSFMPVDSKVNIQIGEMIPSRESFDSLLRYIYYGDVSMPPEDSLYLFSAPFFYGFSNNRLQAFCKQNLEMNVTFENVVQILEAADRMQATDMKKYALDLIVHHFVKVARLPRLKLLSKELILDILEVLADSMESSRSDTSSAIFDP</sequence>
<gene>
    <name evidence="4" type="ORF">PHAECO_LOCUS7435</name>
</gene>
<dbReference type="FunFam" id="2.120.10.80:FF:000090">
    <property type="entry name" value="Leucine-zipper transcriptional regulator 1"/>
    <property type="match status" value="1"/>
</dbReference>
<dbReference type="Pfam" id="PF24681">
    <property type="entry name" value="Kelch_KLHDC2_KLHL20_DRC7"/>
    <property type="match status" value="2"/>
</dbReference>
<reference evidence="4" key="1">
    <citation type="submission" date="2022-01" db="EMBL/GenBank/DDBJ databases">
        <authorList>
            <person name="King R."/>
        </authorList>
    </citation>
    <scope>NUCLEOTIDE SEQUENCE</scope>
</reference>
<dbReference type="Gene3D" id="2.120.10.80">
    <property type="entry name" value="Kelch-type beta propeller"/>
    <property type="match status" value="2"/>
</dbReference>
<dbReference type="InterPro" id="IPR015915">
    <property type="entry name" value="Kelch-typ_b-propeller"/>
</dbReference>
<dbReference type="GO" id="GO:0003779">
    <property type="term" value="F:actin binding"/>
    <property type="evidence" value="ECO:0007669"/>
    <property type="project" value="UniProtKB-KW"/>
</dbReference>
<dbReference type="FunFam" id="3.30.710.10:FF:000024">
    <property type="entry name" value="Leucine-zipper-like transcriptional regulator 1"/>
    <property type="match status" value="1"/>
</dbReference>
<dbReference type="GO" id="GO:0005794">
    <property type="term" value="C:Golgi apparatus"/>
    <property type="evidence" value="ECO:0007669"/>
    <property type="project" value="TreeGrafter"/>
</dbReference>
<proteinExistence type="predicted"/>
<evidence type="ECO:0000313" key="5">
    <source>
        <dbReference type="Proteomes" id="UP001153737"/>
    </source>
</evidence>
<dbReference type="Pfam" id="PF00651">
    <property type="entry name" value="BTB"/>
    <property type="match status" value="2"/>
</dbReference>
<dbReference type="CDD" id="cd18505">
    <property type="entry name" value="BACK1_LZTR1"/>
    <property type="match status" value="1"/>
</dbReference>
<dbReference type="FunFam" id="3.30.710.10:FF:000139">
    <property type="entry name" value="Leucine-zipper transcriptional regulator 1"/>
    <property type="match status" value="1"/>
</dbReference>
<dbReference type="AlphaFoldDB" id="A0A9P0GST5"/>
<accession>A0A9P0GST5</accession>
<dbReference type="Proteomes" id="UP001153737">
    <property type="component" value="Chromosome 3"/>
</dbReference>
<keyword evidence="1" id="KW-0880">Kelch repeat</keyword>
<dbReference type="InterPro" id="IPR006652">
    <property type="entry name" value="Kelch_1"/>
</dbReference>
<keyword evidence="2" id="KW-0677">Repeat</keyword>
<dbReference type="SMART" id="SM00225">
    <property type="entry name" value="BTB"/>
    <property type="match status" value="2"/>
</dbReference>
<name>A0A9P0GST5_PHACE</name>
<evidence type="ECO:0000256" key="2">
    <source>
        <dbReference type="ARBA" id="ARBA00022737"/>
    </source>
</evidence>
<evidence type="ECO:0000259" key="3">
    <source>
        <dbReference type="PROSITE" id="PS50097"/>
    </source>
</evidence>
<dbReference type="Gene3D" id="3.30.710.10">
    <property type="entry name" value="Potassium Channel Kv1.1, Chain A"/>
    <property type="match status" value="2"/>
</dbReference>
<dbReference type="SUPFAM" id="SSF117281">
    <property type="entry name" value="Kelch motif"/>
    <property type="match status" value="2"/>
</dbReference>
<dbReference type="SMART" id="SM00612">
    <property type="entry name" value="Kelch"/>
    <property type="match status" value="4"/>
</dbReference>
<feature type="domain" description="BTB" evidence="3">
    <location>
        <begin position="361"/>
        <end position="448"/>
    </location>
</feature>
<organism evidence="4 5">
    <name type="scientific">Phaedon cochleariae</name>
    <name type="common">Mustard beetle</name>
    <dbReference type="NCBI Taxonomy" id="80249"/>
    <lineage>
        <taxon>Eukaryota</taxon>
        <taxon>Metazoa</taxon>
        <taxon>Ecdysozoa</taxon>
        <taxon>Arthropoda</taxon>
        <taxon>Hexapoda</taxon>
        <taxon>Insecta</taxon>
        <taxon>Pterygota</taxon>
        <taxon>Neoptera</taxon>
        <taxon>Endopterygota</taxon>
        <taxon>Coleoptera</taxon>
        <taxon>Polyphaga</taxon>
        <taxon>Cucujiformia</taxon>
        <taxon>Chrysomeloidea</taxon>
        <taxon>Chrysomelidae</taxon>
        <taxon>Chrysomelinae</taxon>
        <taxon>Chrysomelini</taxon>
        <taxon>Phaedon</taxon>
    </lineage>
</organism>
<dbReference type="InterPro" id="IPR000210">
    <property type="entry name" value="BTB/POZ_dom"/>
</dbReference>
<dbReference type="PANTHER" id="PTHR46376">
    <property type="entry name" value="LEUCINE-ZIPPER-LIKE TRANSCRIPTIONAL REGULATOR 1"/>
    <property type="match status" value="1"/>
</dbReference>
<dbReference type="CDD" id="cd18506">
    <property type="entry name" value="BACK2_LZTR1"/>
    <property type="match status" value="1"/>
</dbReference>
<protein>
    <recommendedName>
        <fullName evidence="3">BTB domain-containing protein</fullName>
    </recommendedName>
</protein>
<evidence type="ECO:0000256" key="1">
    <source>
        <dbReference type="ARBA" id="ARBA00022441"/>
    </source>
</evidence>
<dbReference type="InterPro" id="IPR051568">
    <property type="entry name" value="LZTR1/Attractin"/>
</dbReference>
<keyword evidence="5" id="KW-1185">Reference proteome</keyword>
<reference evidence="4" key="2">
    <citation type="submission" date="2022-10" db="EMBL/GenBank/DDBJ databases">
        <authorList>
            <consortium name="ENA_rothamsted_submissions"/>
            <consortium name="culmorum"/>
            <person name="King R."/>
        </authorList>
    </citation>
    <scope>NUCLEOTIDE SEQUENCE</scope>
</reference>
<dbReference type="PANTHER" id="PTHR46376:SF1">
    <property type="entry name" value="LEUCINE-ZIPPER-LIKE TRANSCRIPTIONAL REGULATOR 1"/>
    <property type="match status" value="1"/>
</dbReference>
<dbReference type="CDD" id="cd18309">
    <property type="entry name" value="BTB2_POZ_LZTR1"/>
    <property type="match status" value="1"/>
</dbReference>